<dbReference type="OrthoDB" id="8068875at2759"/>
<dbReference type="SUPFAM" id="SSF56204">
    <property type="entry name" value="Hect, E3 ligase catalytic domain"/>
    <property type="match status" value="1"/>
</dbReference>
<keyword evidence="9" id="KW-1185">Reference proteome</keyword>
<dbReference type="Gene3D" id="3.30.2160.10">
    <property type="entry name" value="Hect, E3 ligase catalytic domain"/>
    <property type="match status" value="1"/>
</dbReference>
<dbReference type="GO" id="GO:0000209">
    <property type="term" value="P:protein polyubiquitination"/>
    <property type="evidence" value="ECO:0007669"/>
    <property type="project" value="InterPro"/>
</dbReference>
<dbReference type="InterPro" id="IPR000569">
    <property type="entry name" value="HECT_dom"/>
</dbReference>
<dbReference type="AlphaFoldDB" id="A0A835T4Z1"/>
<dbReference type="FunFam" id="3.30.2410.10:FF:000003">
    <property type="entry name" value="probable E3 ubiquitin-protein ligase HERC4 isoform X1"/>
    <property type="match status" value="1"/>
</dbReference>
<feature type="compositionally biased region" description="Low complexity" evidence="6">
    <location>
        <begin position="225"/>
        <end position="240"/>
    </location>
</feature>
<feature type="compositionally biased region" description="Gly residues" evidence="6">
    <location>
        <begin position="156"/>
        <end position="173"/>
    </location>
</feature>
<name>A0A835T4Z1_9CHLO</name>
<dbReference type="PANTHER" id="PTHR45700:SF8">
    <property type="entry name" value="HECT-TYPE E3 UBIQUITIN TRANSFERASE"/>
    <property type="match status" value="1"/>
</dbReference>
<protein>
    <recommendedName>
        <fullName evidence="2">HECT-type E3 ubiquitin transferase</fullName>
        <ecNumber evidence="2">2.3.2.26</ecNumber>
    </recommendedName>
</protein>
<evidence type="ECO:0000259" key="7">
    <source>
        <dbReference type="PROSITE" id="PS50237"/>
    </source>
</evidence>
<dbReference type="EC" id="2.3.2.26" evidence="2"/>
<dbReference type="InterPro" id="IPR035983">
    <property type="entry name" value="Hect_E3_ubiquitin_ligase"/>
</dbReference>
<dbReference type="CDD" id="cd00078">
    <property type="entry name" value="HECTc"/>
    <property type="match status" value="1"/>
</dbReference>
<feature type="domain" description="HECT" evidence="7">
    <location>
        <begin position="329"/>
        <end position="659"/>
    </location>
</feature>
<evidence type="ECO:0000313" key="8">
    <source>
        <dbReference type="EMBL" id="KAG2431676.1"/>
    </source>
</evidence>
<gene>
    <name evidence="8" type="ORF">HYH02_013253</name>
</gene>
<comment type="catalytic activity">
    <reaction evidence="1">
        <text>S-ubiquitinyl-[E2 ubiquitin-conjugating enzyme]-L-cysteine + [acceptor protein]-L-lysine = [E2 ubiquitin-conjugating enzyme]-L-cysteine + N(6)-ubiquitinyl-[acceptor protein]-L-lysine.</text>
        <dbReference type="EC" id="2.3.2.26"/>
    </reaction>
</comment>
<evidence type="ECO:0000256" key="2">
    <source>
        <dbReference type="ARBA" id="ARBA00012485"/>
    </source>
</evidence>
<dbReference type="PANTHER" id="PTHR45700">
    <property type="entry name" value="UBIQUITIN-PROTEIN LIGASE E3C"/>
    <property type="match status" value="1"/>
</dbReference>
<dbReference type="Gene3D" id="3.90.1750.10">
    <property type="entry name" value="Hect, E3 ligase catalytic domains"/>
    <property type="match status" value="1"/>
</dbReference>
<feature type="active site" description="Glycyl thioester intermediate" evidence="5">
    <location>
        <position position="627"/>
    </location>
</feature>
<dbReference type="GO" id="GO:0061630">
    <property type="term" value="F:ubiquitin protein ligase activity"/>
    <property type="evidence" value="ECO:0007669"/>
    <property type="project" value="UniProtKB-EC"/>
</dbReference>
<dbReference type="PROSITE" id="PS50237">
    <property type="entry name" value="HECT"/>
    <property type="match status" value="1"/>
</dbReference>
<feature type="compositionally biased region" description="Gly residues" evidence="6">
    <location>
        <begin position="122"/>
        <end position="143"/>
    </location>
</feature>
<dbReference type="Proteomes" id="UP000613740">
    <property type="component" value="Unassembled WGS sequence"/>
</dbReference>
<evidence type="ECO:0000256" key="3">
    <source>
        <dbReference type="ARBA" id="ARBA00022679"/>
    </source>
</evidence>
<evidence type="ECO:0000256" key="5">
    <source>
        <dbReference type="PROSITE-ProRule" id="PRU00104"/>
    </source>
</evidence>
<proteinExistence type="predicted"/>
<dbReference type="SMART" id="SM00119">
    <property type="entry name" value="HECTc"/>
    <property type="match status" value="1"/>
</dbReference>
<dbReference type="Gene3D" id="3.30.2410.10">
    <property type="entry name" value="Hect, E3 ligase catalytic domain"/>
    <property type="match status" value="1"/>
</dbReference>
<evidence type="ECO:0000313" key="9">
    <source>
        <dbReference type="Proteomes" id="UP000613740"/>
    </source>
</evidence>
<feature type="compositionally biased region" description="Gly residues" evidence="6">
    <location>
        <begin position="276"/>
        <end position="289"/>
    </location>
</feature>
<dbReference type="Pfam" id="PF00632">
    <property type="entry name" value="HECT"/>
    <property type="match status" value="1"/>
</dbReference>
<reference evidence="8" key="1">
    <citation type="journal article" date="2020" name="bioRxiv">
        <title>Comparative genomics of Chlamydomonas.</title>
        <authorList>
            <person name="Craig R.J."/>
            <person name="Hasan A.R."/>
            <person name="Ness R.W."/>
            <person name="Keightley P.D."/>
        </authorList>
    </citation>
    <scope>NUCLEOTIDE SEQUENCE</scope>
    <source>
        <strain evidence="8">CCAP 11/173</strain>
    </source>
</reference>
<sequence length="659" mass="69366">MNVIKVLSKVEEAAGLSRSLPPEVFYNALISDKMDVQDHYTAWRQAQELAQGRDPPADAPFSFCSYPFLLNARAKAHLLALEARFIMEQSVAHARMEVQLYGGGGAARRRAEEGPVLRGHGKGGGGSSGSAGSAGSGGGGGDATGTPRQGLVSGSRAGGVVGSGSAGGGGGGNSRTPSVGRGYPWQRQRSGGASGSGSSSPEAAAGGSSNGGGSGRSSSRRASRSDAAASRASSPSSSGSSTGGSGSSSGVTSSLRNLFGLWRNRAARPTTSSSGSGSGEAPGRCGGGSHELPPPSRCSVPGVHSDMCIVRVRRSHLVEDALEEVGRQTRSDLLKPLRIHFIGEEGIDAGGVKKEFFALLMERLLDPGNGLMAYDTASRTYWFNASSLEPASSYFLLGLVLGLAVYNRVLLGFTAPPLLYQKLRGGRELGLRDLEGWQPELARGLRQVLEYDGPEPLADVFGLTFSVDVERFGAIETVPLKPGGEQVLVTEANRAEYVSLMAAWHMEVATARQFEAFAAGFRVLCQGPAMSLFNAQELERLVCGNPRLDFTALREAARYDGGYSRSSAAVGWLWDIVLNELGPEDQRAFLKFFTGSDRSPLGGLGSLRPVIQRDGPDSHKLPTAHTCFNTLLLPEYASRAKLLRLLRLAINNSEGFGLQ</sequence>
<evidence type="ECO:0000256" key="4">
    <source>
        <dbReference type="ARBA" id="ARBA00022786"/>
    </source>
</evidence>
<accession>A0A835T4Z1</accession>
<dbReference type="EMBL" id="JAEHOD010000071">
    <property type="protein sequence ID" value="KAG2431676.1"/>
    <property type="molecule type" value="Genomic_DNA"/>
</dbReference>
<organism evidence="8 9">
    <name type="scientific">Chlamydomonas schloesseri</name>
    <dbReference type="NCBI Taxonomy" id="2026947"/>
    <lineage>
        <taxon>Eukaryota</taxon>
        <taxon>Viridiplantae</taxon>
        <taxon>Chlorophyta</taxon>
        <taxon>core chlorophytes</taxon>
        <taxon>Chlorophyceae</taxon>
        <taxon>CS clade</taxon>
        <taxon>Chlamydomonadales</taxon>
        <taxon>Chlamydomonadaceae</taxon>
        <taxon>Chlamydomonas</taxon>
    </lineage>
</organism>
<feature type="compositionally biased region" description="Low complexity" evidence="6">
    <location>
        <begin position="196"/>
        <end position="207"/>
    </location>
</feature>
<keyword evidence="3" id="KW-0808">Transferase</keyword>
<keyword evidence="4 5" id="KW-0833">Ubl conjugation pathway</keyword>
<comment type="caution">
    <text evidence="8">The sequence shown here is derived from an EMBL/GenBank/DDBJ whole genome shotgun (WGS) entry which is preliminary data.</text>
</comment>
<dbReference type="InterPro" id="IPR044611">
    <property type="entry name" value="E3A/B/C-like"/>
</dbReference>
<feature type="region of interest" description="Disordered" evidence="6">
    <location>
        <begin position="267"/>
        <end position="298"/>
    </location>
</feature>
<feature type="region of interest" description="Disordered" evidence="6">
    <location>
        <begin position="109"/>
        <end position="252"/>
    </location>
</feature>
<evidence type="ECO:0000256" key="6">
    <source>
        <dbReference type="SAM" id="MobiDB-lite"/>
    </source>
</evidence>
<evidence type="ECO:0000256" key="1">
    <source>
        <dbReference type="ARBA" id="ARBA00000885"/>
    </source>
</evidence>